<dbReference type="EMBL" id="JAUHTC010000033">
    <property type="protein sequence ID" value="MDN4517738.1"/>
    <property type="molecule type" value="Genomic_DNA"/>
</dbReference>
<dbReference type="CDD" id="cd01004">
    <property type="entry name" value="PBP2_MidA_like"/>
    <property type="match status" value="1"/>
</dbReference>
<reference evidence="4" key="1">
    <citation type="submission" date="2023-07" db="EMBL/GenBank/DDBJ databases">
        <title>Degradation of tert-butanol by M. austroafricanum TBA100.</title>
        <authorList>
            <person name="Helbich S."/>
            <person name="Vainshtein Y."/>
        </authorList>
    </citation>
    <scope>NUCLEOTIDE SEQUENCE</scope>
    <source>
        <strain evidence="4">TBA100</strain>
    </source>
</reference>
<dbReference type="RefSeq" id="WP_165804661.1">
    <property type="nucleotide sequence ID" value="NZ_CP070380.1"/>
</dbReference>
<dbReference type="PROSITE" id="PS51257">
    <property type="entry name" value="PROKAR_LIPOPROTEIN"/>
    <property type="match status" value="1"/>
</dbReference>
<evidence type="ECO:0000313" key="5">
    <source>
        <dbReference type="Proteomes" id="UP001172687"/>
    </source>
</evidence>
<evidence type="ECO:0000313" key="4">
    <source>
        <dbReference type="EMBL" id="MDN4517738.1"/>
    </source>
</evidence>
<dbReference type="Pfam" id="PF00497">
    <property type="entry name" value="SBP_bac_3"/>
    <property type="match status" value="1"/>
</dbReference>
<name>A0ABT8HAE0_MYCAO</name>
<dbReference type="Gene3D" id="3.40.190.10">
    <property type="entry name" value="Periplasmic binding protein-like II"/>
    <property type="match status" value="2"/>
</dbReference>
<gene>
    <name evidence="4" type="ORF">QYF68_07820</name>
</gene>
<evidence type="ECO:0000256" key="2">
    <source>
        <dbReference type="SAM" id="SignalP"/>
    </source>
</evidence>
<feature type="domain" description="Solute-binding protein family 3/N-terminal" evidence="3">
    <location>
        <begin position="59"/>
        <end position="288"/>
    </location>
</feature>
<dbReference type="SMART" id="SM00062">
    <property type="entry name" value="PBPb"/>
    <property type="match status" value="1"/>
</dbReference>
<dbReference type="PANTHER" id="PTHR35936:SF17">
    <property type="entry name" value="ARGININE-BINDING EXTRACELLULAR PROTEIN ARTP"/>
    <property type="match status" value="1"/>
</dbReference>
<feature type="signal peptide" evidence="2">
    <location>
        <begin position="1"/>
        <end position="23"/>
    </location>
</feature>
<protein>
    <submittedName>
        <fullName evidence="4">ABC transporter substrate-binding protein</fullName>
    </submittedName>
</protein>
<evidence type="ECO:0000259" key="3">
    <source>
        <dbReference type="SMART" id="SM00062"/>
    </source>
</evidence>
<dbReference type="InterPro" id="IPR001638">
    <property type="entry name" value="Solute-binding_3/MltF_N"/>
</dbReference>
<keyword evidence="5" id="KW-1185">Reference proteome</keyword>
<comment type="caution">
    <text evidence="4">The sequence shown here is derived from an EMBL/GenBank/DDBJ whole genome shotgun (WGS) entry which is preliminary data.</text>
</comment>
<evidence type="ECO:0000256" key="1">
    <source>
        <dbReference type="ARBA" id="ARBA00022729"/>
    </source>
</evidence>
<proteinExistence type="predicted"/>
<feature type="chain" id="PRO_5046430910" evidence="2">
    <location>
        <begin position="24"/>
        <end position="300"/>
    </location>
</feature>
<sequence>MRLSFRSSRQLATLALVPTVLFAVSCGGSDTPPADQSSAGEEKPALFAQLPEEIQRSGVLRNGADFTYPPLEFTASDGTTFTGVDLDLAEAVSKKLGVELENTNAAFGTLIPQLQSRRLDVVFSFATVTEERMEAVDFIEYSQSGTAMMVRKGNPDGIKTIDDLCGKGVGVQSGAVQVPIAEEASTRCVAAGKPPIEITQLGKDSEVQMLLRSGRIAVDLLDSPVAVYSAAQGDEFEVIPGERYSVRPHGVMVLKGNTQLAEAIRAALQELMDDGTYAEILDKYDVPDLAVPEATISAAG</sequence>
<dbReference type="PANTHER" id="PTHR35936">
    <property type="entry name" value="MEMBRANE-BOUND LYTIC MUREIN TRANSGLYCOSYLASE F"/>
    <property type="match status" value="1"/>
</dbReference>
<dbReference type="SUPFAM" id="SSF53850">
    <property type="entry name" value="Periplasmic binding protein-like II"/>
    <property type="match status" value="1"/>
</dbReference>
<dbReference type="Proteomes" id="UP001172687">
    <property type="component" value="Unassembled WGS sequence"/>
</dbReference>
<accession>A0ABT8HAE0</accession>
<organism evidence="4 5">
    <name type="scientific">Mycolicibacterium austroafricanum</name>
    <name type="common">Mycobacterium austroafricanum</name>
    <dbReference type="NCBI Taxonomy" id="39687"/>
    <lineage>
        <taxon>Bacteria</taxon>
        <taxon>Bacillati</taxon>
        <taxon>Actinomycetota</taxon>
        <taxon>Actinomycetes</taxon>
        <taxon>Mycobacteriales</taxon>
        <taxon>Mycobacteriaceae</taxon>
        <taxon>Mycolicibacterium</taxon>
    </lineage>
</organism>
<keyword evidence="1 2" id="KW-0732">Signal</keyword>